<dbReference type="Proteomes" id="UP001209417">
    <property type="component" value="Unassembled WGS sequence"/>
</dbReference>
<protein>
    <submittedName>
        <fullName evidence="2">Uncharacterized protein</fullName>
    </submittedName>
</protein>
<dbReference type="RefSeq" id="WP_153089756.1">
    <property type="nucleotide sequence ID" value="NZ_JAPDVE010000035.1"/>
</dbReference>
<comment type="caution">
    <text evidence="2">The sequence shown here is derived from an EMBL/GenBank/DDBJ whole genome shotgun (WGS) entry which is preliminary data.</text>
</comment>
<gene>
    <name evidence="2" type="ORF">F7D25_15725</name>
    <name evidence="1" type="ORF">ONT19_12655</name>
</gene>
<reference evidence="1" key="2">
    <citation type="submission" date="2022-11" db="EMBL/GenBank/DDBJ databases">
        <title>Genomic repertoires linked with pathogenic potency of arthritogenic Prevotella copri isolated from the gut of rheumatoid arthritis patients.</title>
        <authorList>
            <person name="Nii T."/>
            <person name="Maeda Y."/>
            <person name="Motooka D."/>
            <person name="Naito M."/>
            <person name="Matsumoto Y."/>
            <person name="Ogawa T."/>
            <person name="Oguro-Igashira E."/>
            <person name="Kishikawa T."/>
            <person name="Yamashita M."/>
            <person name="Koizumi S."/>
            <person name="Kurakawa T."/>
            <person name="Okumura R."/>
            <person name="Kayama H."/>
            <person name="Murakami M."/>
            <person name="Sakaguchi T."/>
            <person name="Das B."/>
            <person name="Nakamura S."/>
            <person name="Okada Y."/>
            <person name="Kumanogoh A."/>
            <person name="Takeda K."/>
        </authorList>
    </citation>
    <scope>NUCLEOTIDE SEQUENCE</scope>
    <source>
        <strain evidence="1">H019-1</strain>
    </source>
</reference>
<accession>A0A6G1VQP7</accession>
<sequence>MEQGNNKISSIPMLSEILDKTNEEICNLPQFEYINEIVNSFGIGQKSPIHPTIIFALRYNYAITTKEEVLRLSEPSYYSAHKESIDKAKSYIDCHMNGLGDSFIIRDIWKRYVDNQLLMLTLETYSFDTIKFWFLLIFIYDYIENTKIDMGHSILNSIANSKKITIEMESDEKKTIDDTSTLSNLKFLFNKLDSLSTLAIENNLISQEDTIRLKVALNEIMIYKEELRIGNKILLFDDMFYRHFLSDKIYKVPQTQTKDMATGKEILSSRVWYTLGYGDDKYNEVNHFGEHSRPYDSLLRKQRKTRKGFHLWKFWNFLYD</sequence>
<dbReference type="EMBL" id="VZAH01000164">
    <property type="protein sequence ID" value="MQP15817.1"/>
    <property type="molecule type" value="Genomic_DNA"/>
</dbReference>
<proteinExistence type="predicted"/>
<dbReference type="EMBL" id="JAPDVG010000001">
    <property type="protein sequence ID" value="MCW4132416.1"/>
    <property type="molecule type" value="Genomic_DNA"/>
</dbReference>
<name>A0A6G1VQP7_9BACT</name>
<reference evidence="2 3" key="1">
    <citation type="submission" date="2019-09" db="EMBL/GenBank/DDBJ databases">
        <title>Distinct polysaccharide growth profiles of human intestinal Prevotella copri isolates.</title>
        <authorList>
            <person name="Fehlner-Peach H."/>
            <person name="Magnabosco C."/>
            <person name="Raghavan V."/>
            <person name="Scher J.U."/>
            <person name="Tett A."/>
            <person name="Cox L.M."/>
            <person name="Gottsegen C."/>
            <person name="Watters A."/>
            <person name="Wiltshire- Gordon J.D."/>
            <person name="Segata N."/>
            <person name="Bonneau R."/>
            <person name="Littman D.R."/>
        </authorList>
    </citation>
    <scope>NUCLEOTIDE SEQUENCE [LARGE SCALE GENOMIC DNA]</scope>
    <source>
        <strain evidence="2">IAA917</strain>
        <strain evidence="3">iAA917</strain>
    </source>
</reference>
<dbReference type="OrthoDB" id="1024051at2"/>
<dbReference type="Proteomes" id="UP000477980">
    <property type="component" value="Unassembled WGS sequence"/>
</dbReference>
<evidence type="ECO:0000313" key="2">
    <source>
        <dbReference type="EMBL" id="MQP15817.1"/>
    </source>
</evidence>
<organism evidence="2 3">
    <name type="scientific">Segatella copri</name>
    <dbReference type="NCBI Taxonomy" id="165179"/>
    <lineage>
        <taxon>Bacteria</taxon>
        <taxon>Pseudomonadati</taxon>
        <taxon>Bacteroidota</taxon>
        <taxon>Bacteroidia</taxon>
        <taxon>Bacteroidales</taxon>
        <taxon>Prevotellaceae</taxon>
        <taxon>Segatella</taxon>
    </lineage>
</organism>
<evidence type="ECO:0000313" key="3">
    <source>
        <dbReference type="Proteomes" id="UP000477980"/>
    </source>
</evidence>
<dbReference type="AlphaFoldDB" id="A0A6G1VQP7"/>
<evidence type="ECO:0000313" key="1">
    <source>
        <dbReference type="EMBL" id="MCW4132416.1"/>
    </source>
</evidence>